<comment type="caution">
    <text evidence="9">The sequence shown here is derived from an EMBL/GenBank/DDBJ whole genome shotgun (WGS) entry which is preliminary data.</text>
</comment>
<feature type="binding site" evidence="7">
    <location>
        <begin position="32"/>
        <end position="39"/>
    </location>
    <ligand>
        <name>ATP</name>
        <dbReference type="ChEBI" id="CHEBI:30616"/>
    </ligand>
</feature>
<comment type="domain">
    <text evidence="7">Contains large globular domains required for ATP hydrolysis at each terminus and a third globular domain forming a flexible hinge near the middle of the molecule. These domains are separated by coiled-coil structures.</text>
</comment>
<evidence type="ECO:0000256" key="6">
    <source>
        <dbReference type="ARBA" id="ARBA00023125"/>
    </source>
</evidence>
<dbReference type="SUPFAM" id="SSF52540">
    <property type="entry name" value="P-loop containing nucleoside triphosphate hydrolases"/>
    <property type="match status" value="1"/>
</dbReference>
<dbReference type="GO" id="GO:0005737">
    <property type="term" value="C:cytoplasm"/>
    <property type="evidence" value="ECO:0007669"/>
    <property type="project" value="UniProtKB-SubCell"/>
</dbReference>
<comment type="function">
    <text evidence="7">Required for chromosome condensation and partitioning.</text>
</comment>
<dbReference type="GO" id="GO:0007062">
    <property type="term" value="P:sister chromatid cohesion"/>
    <property type="evidence" value="ECO:0007669"/>
    <property type="project" value="InterPro"/>
</dbReference>
<dbReference type="InterPro" id="IPR027417">
    <property type="entry name" value="P-loop_NTPase"/>
</dbReference>
<dbReference type="Gene3D" id="3.30.70.1620">
    <property type="match status" value="1"/>
</dbReference>
<feature type="coiled-coil region" evidence="7">
    <location>
        <begin position="689"/>
        <end position="737"/>
    </location>
</feature>
<keyword evidence="5 7" id="KW-0175">Coiled coil</keyword>
<evidence type="ECO:0000256" key="4">
    <source>
        <dbReference type="ARBA" id="ARBA00022840"/>
    </source>
</evidence>
<protein>
    <recommendedName>
        <fullName evidence="7">Chromosome partition protein Smc</fullName>
    </recommendedName>
</protein>
<dbReference type="SUPFAM" id="SSF75553">
    <property type="entry name" value="Smc hinge domain"/>
    <property type="match status" value="1"/>
</dbReference>
<dbReference type="CDD" id="cd03278">
    <property type="entry name" value="ABC_SMC_barmotin"/>
    <property type="match status" value="1"/>
</dbReference>
<dbReference type="HAMAP" id="MF_01894">
    <property type="entry name" value="Smc_prok"/>
    <property type="match status" value="1"/>
</dbReference>
<feature type="domain" description="SMC hinge" evidence="8">
    <location>
        <begin position="525"/>
        <end position="639"/>
    </location>
</feature>
<comment type="similarity">
    <text evidence="7">Belongs to the SMC family.</text>
</comment>
<dbReference type="Gene3D" id="1.20.1060.20">
    <property type="match status" value="1"/>
</dbReference>
<accession>A0A9X3K9I3</accession>
<organism evidence="9 10">
    <name type="scientific">Parvimonas micra</name>
    <dbReference type="NCBI Taxonomy" id="33033"/>
    <lineage>
        <taxon>Bacteria</taxon>
        <taxon>Bacillati</taxon>
        <taxon>Bacillota</taxon>
        <taxon>Tissierellia</taxon>
        <taxon>Tissierellales</taxon>
        <taxon>Peptoniphilaceae</taxon>
        <taxon>Parvimonas</taxon>
    </lineage>
</organism>
<dbReference type="GO" id="GO:0007059">
    <property type="term" value="P:chromosome segregation"/>
    <property type="evidence" value="ECO:0007669"/>
    <property type="project" value="UniProtKB-UniRule"/>
</dbReference>
<dbReference type="NCBIfam" id="TIGR02168">
    <property type="entry name" value="SMC_prok_B"/>
    <property type="match status" value="1"/>
</dbReference>
<comment type="subcellular location">
    <subcellularLocation>
        <location evidence="1 7">Cytoplasm</location>
    </subcellularLocation>
</comment>
<feature type="coiled-coil region" evidence="7">
    <location>
        <begin position="234"/>
        <end position="485"/>
    </location>
</feature>
<dbReference type="PIRSF" id="PIRSF005719">
    <property type="entry name" value="SMC"/>
    <property type="match status" value="1"/>
</dbReference>
<evidence type="ECO:0000256" key="7">
    <source>
        <dbReference type="HAMAP-Rule" id="MF_01894"/>
    </source>
</evidence>
<dbReference type="AlphaFoldDB" id="A0A9X3K9I3"/>
<evidence type="ECO:0000256" key="2">
    <source>
        <dbReference type="ARBA" id="ARBA00022490"/>
    </source>
</evidence>
<dbReference type="RefSeq" id="WP_269720260.1">
    <property type="nucleotide sequence ID" value="NZ_CP101408.1"/>
</dbReference>
<dbReference type="InterPro" id="IPR003395">
    <property type="entry name" value="RecF/RecN/SMC_N"/>
</dbReference>
<dbReference type="InterPro" id="IPR011890">
    <property type="entry name" value="SMC_prok"/>
</dbReference>
<dbReference type="GO" id="GO:0006260">
    <property type="term" value="P:DNA replication"/>
    <property type="evidence" value="ECO:0007669"/>
    <property type="project" value="UniProtKB-UniRule"/>
</dbReference>
<dbReference type="Pfam" id="PF02463">
    <property type="entry name" value="SMC_N"/>
    <property type="match status" value="1"/>
</dbReference>
<comment type="subunit">
    <text evidence="7">Homodimer.</text>
</comment>
<dbReference type="SMART" id="SM00968">
    <property type="entry name" value="SMC_hinge"/>
    <property type="match status" value="1"/>
</dbReference>
<feature type="coiled-coil region" evidence="7">
    <location>
        <begin position="892"/>
        <end position="1010"/>
    </location>
</feature>
<dbReference type="GO" id="GO:0003677">
    <property type="term" value="F:DNA binding"/>
    <property type="evidence" value="ECO:0007669"/>
    <property type="project" value="UniProtKB-UniRule"/>
</dbReference>
<name>A0A9X3K9I3_9FIRM</name>
<dbReference type="InterPro" id="IPR010935">
    <property type="entry name" value="SMC_hinge"/>
</dbReference>
<keyword evidence="3 7" id="KW-0547">Nucleotide-binding</keyword>
<evidence type="ECO:0000313" key="9">
    <source>
        <dbReference type="EMBL" id="MCZ7406802.1"/>
    </source>
</evidence>
<dbReference type="Gene3D" id="3.40.50.300">
    <property type="entry name" value="P-loop containing nucleotide triphosphate hydrolases"/>
    <property type="match status" value="2"/>
</dbReference>
<dbReference type="InterPro" id="IPR036277">
    <property type="entry name" value="SMC_hinge_sf"/>
</dbReference>
<reference evidence="9" key="1">
    <citation type="submission" date="2022-07" db="EMBL/GenBank/DDBJ databases">
        <title>Parvimonas micra travels from the subgingival sulcus of the human oral cavity to the colorectal adenocarcinoma.</title>
        <authorList>
            <person name="Conde-Perez K."/>
            <person name="Buetas E."/>
            <person name="Aja-Macaya P."/>
            <person name="Martin-De Arribas E."/>
            <person name="Iglesias-Corras I."/>
            <person name="Trigo-Tasende N."/>
            <person name="Nasser-Ali M."/>
            <person name="Estevez L.S."/>
            <person name="Rumbo-Feal S."/>
            <person name="Otero-Alen B."/>
            <person name="Noguera J.F."/>
            <person name="Concha A."/>
            <person name="Pardinas-Lopez S."/>
            <person name="Carda-Dieguez M."/>
            <person name="Gomez-Randulfe I."/>
            <person name="Martinez-Lago N."/>
            <person name="Ladra S."/>
            <person name="Aparicio L.A."/>
            <person name="Bou G."/>
            <person name="Mira A."/>
            <person name="Vallejo J.A."/>
            <person name="Poza M."/>
        </authorList>
    </citation>
    <scope>NUCLEOTIDE SEQUENCE</scope>
    <source>
        <strain evidence="9">PM79KC-AC-4</strain>
    </source>
</reference>
<keyword evidence="4 7" id="KW-0067">ATP-binding</keyword>
<keyword evidence="6 7" id="KW-0238">DNA-binding</keyword>
<evidence type="ECO:0000259" key="8">
    <source>
        <dbReference type="SMART" id="SM00968"/>
    </source>
</evidence>
<gene>
    <name evidence="7 9" type="primary">smc</name>
    <name evidence="9" type="ORF">NND69_00255</name>
</gene>
<dbReference type="FunFam" id="3.40.50.300:FF:000984">
    <property type="entry name" value="Chromosome partition protein Smc"/>
    <property type="match status" value="1"/>
</dbReference>
<dbReference type="GO" id="GO:0016887">
    <property type="term" value="F:ATP hydrolysis activity"/>
    <property type="evidence" value="ECO:0007669"/>
    <property type="project" value="InterPro"/>
</dbReference>
<dbReference type="Pfam" id="PF06470">
    <property type="entry name" value="SMC_hinge"/>
    <property type="match status" value="1"/>
</dbReference>
<sequence length="1178" mass="136626">MRLKSIEINGFKSFADKIKLDFETNITAIIGPNGSGKSNVADAVRWVLGEQSAKTLRGSKMEDVIFSGTDNKIKKNYSTVSITFDNSDNVIPIDFKEVTISRKLYRTGESDYFINKSNVRLKEVRELFLDTGIGREGYSIIGQGRIEEIINGKSEDRRAIFEEASGISKIKYQKNESQKKLFKAKDNLTRLRDIIIQNENRYGFLKGQSTKAKKGIALLENIEKAEFSISYKDYNNLNSNFNKYSENLEINKEELFDINKEFENVKLKISPLKEELNNIINVIEKDSAELDRINNKKNDITNKKNVLIERNKFIRLNNEQSLKLKQEYIDNLEKINLEISEQEKKIFEKNSILKNYIDDKNKVKNELSKSKELLSSKVQILDKFFLEKEEIENKISDLETEKRANEIITDSIKKKIEENTEEVTKLNIEKENIEKKLSENNSLLESNNQKVQNINLTIFEKRQLISELEKELISLNNQVSNINNEINYKNKEIIMLKNYIRNYEGYGKSVQDLFKLCDRETELKSMICGTLGELISVEEKYKKAIDTVLSSNLQGIVVHNDLEAKKIIEKIKANKIGRLNFFPISKILLKKERSNIIDSDILSFANDVITCDNDYKNIVDYFLANTVICENMDIAIKLSNKFKNKFRIVTLDGDVINSWGSISGGYKSSKNSFSIIGRKQQLVKALLDIENLETSLKNNINRISEVKTDLQSNKENLDNLKSEKEDVKLKIDSLQKLIYLNEFDVRKISEKIDEIDNYKENHQGFTSDKEKELILYKEKSILIDDEINKYNLEINELKNLILELEKNEIIVINNLDSIERDINILDNSKNILLENKNSNESKLKLKESELIESELQLKNNLAEIELIEQLIIEIKLKTDELTNSISKNADLRKKLILDNEEISKRYSELSEKSLTLEKEIEKNELRISNLKEQFSNLIIRLCDEYSLTLEDCERKMELYKNEHFTKEELKRLKENLRELGSFSYDSIEEFEKVKNELEFQKNQEIDLQNSIEDINKIILKLENTMKKTFINEFKTINENFSNIFKILFNGGEARLELDSEDILNCGIDIIAKPVGKKMQTLSLMSGGEKSLTAVALLFAIFETKPSPFCILDEVDAALDDSNILRYVEYLKNYLTETQFIMITHRKPTMEMADMIYGVTMEQKGVSKIVSMTFNKEKK</sequence>
<evidence type="ECO:0000256" key="5">
    <source>
        <dbReference type="ARBA" id="ARBA00023054"/>
    </source>
</evidence>
<dbReference type="Proteomes" id="UP001141458">
    <property type="component" value="Unassembled WGS sequence"/>
</dbReference>
<dbReference type="GO" id="GO:0005524">
    <property type="term" value="F:ATP binding"/>
    <property type="evidence" value="ECO:0007669"/>
    <property type="project" value="UniProtKB-UniRule"/>
</dbReference>
<dbReference type="InterPro" id="IPR024704">
    <property type="entry name" value="SMC"/>
</dbReference>
<dbReference type="GO" id="GO:0005694">
    <property type="term" value="C:chromosome"/>
    <property type="evidence" value="ECO:0007669"/>
    <property type="project" value="InterPro"/>
</dbReference>
<keyword evidence="2 7" id="KW-0963">Cytoplasm</keyword>
<proteinExistence type="inferred from homology"/>
<evidence type="ECO:0000256" key="1">
    <source>
        <dbReference type="ARBA" id="ARBA00004496"/>
    </source>
</evidence>
<dbReference type="GO" id="GO:0030261">
    <property type="term" value="P:chromosome condensation"/>
    <property type="evidence" value="ECO:0007669"/>
    <property type="project" value="InterPro"/>
</dbReference>
<dbReference type="FunFam" id="3.40.50.300:FF:000901">
    <property type="entry name" value="Chromosome partition protein Smc"/>
    <property type="match status" value="1"/>
</dbReference>
<dbReference type="PANTHER" id="PTHR43977">
    <property type="entry name" value="STRUCTURAL MAINTENANCE OF CHROMOSOMES PROTEIN 3"/>
    <property type="match status" value="1"/>
</dbReference>
<evidence type="ECO:0000313" key="10">
    <source>
        <dbReference type="Proteomes" id="UP001141458"/>
    </source>
</evidence>
<dbReference type="EMBL" id="JANDZV010000001">
    <property type="protein sequence ID" value="MCZ7406802.1"/>
    <property type="molecule type" value="Genomic_DNA"/>
</dbReference>
<evidence type="ECO:0000256" key="3">
    <source>
        <dbReference type="ARBA" id="ARBA00022741"/>
    </source>
</evidence>